<evidence type="ECO:0000256" key="1">
    <source>
        <dbReference type="ARBA" id="ARBA00006494"/>
    </source>
</evidence>
<dbReference type="PIRSF" id="PIRSF006386">
    <property type="entry name" value="HCCAis_GSTk"/>
    <property type="match status" value="1"/>
</dbReference>
<dbReference type="SUPFAM" id="SSF52833">
    <property type="entry name" value="Thioredoxin-like"/>
    <property type="match status" value="1"/>
</dbReference>
<feature type="active site" description="Nucleophile" evidence="5">
    <location>
        <position position="16"/>
    </location>
</feature>
<dbReference type="InterPro" id="IPR036249">
    <property type="entry name" value="Thioredoxin-like_sf"/>
</dbReference>
<evidence type="ECO:0000256" key="4">
    <source>
        <dbReference type="PIRNR" id="PIRNR006386"/>
    </source>
</evidence>
<protein>
    <recommendedName>
        <fullName evidence="4">Glutathione S-transferase kappa</fullName>
        <ecNumber evidence="4">2.5.1.18</ecNumber>
    </recommendedName>
</protein>
<gene>
    <name evidence="7" type="ORF">Cvel_29286</name>
</gene>
<evidence type="ECO:0000256" key="3">
    <source>
        <dbReference type="ARBA" id="ARBA00047960"/>
    </source>
</evidence>
<proteinExistence type="inferred from homology"/>
<evidence type="ECO:0000256" key="5">
    <source>
        <dbReference type="PIRSR" id="PIRSR006386-1"/>
    </source>
</evidence>
<dbReference type="EC" id="2.5.1.18" evidence="4"/>
<dbReference type="InterPro" id="IPR001853">
    <property type="entry name" value="DSBA-like_thioredoxin_dom"/>
</dbReference>
<dbReference type="PhylomeDB" id="A0A0G4HMX7"/>
<dbReference type="VEuPathDB" id="CryptoDB:Cvel_29286"/>
<dbReference type="EMBL" id="CDMZ01003208">
    <property type="protein sequence ID" value="CEM45512.1"/>
    <property type="molecule type" value="Genomic_DNA"/>
</dbReference>
<reference evidence="7" key="1">
    <citation type="submission" date="2014-11" db="EMBL/GenBank/DDBJ databases">
        <authorList>
            <person name="Otto D Thomas"/>
            <person name="Naeem Raeece"/>
        </authorList>
    </citation>
    <scope>NUCLEOTIDE SEQUENCE</scope>
</reference>
<evidence type="ECO:0000313" key="7">
    <source>
        <dbReference type="EMBL" id="CEM45512.1"/>
    </source>
</evidence>
<dbReference type="GO" id="GO:0006749">
    <property type="term" value="P:glutathione metabolic process"/>
    <property type="evidence" value="ECO:0007669"/>
    <property type="project" value="TreeGrafter"/>
</dbReference>
<dbReference type="FunFam" id="3.40.30.10:FF:000096">
    <property type="entry name" value="Glutathione S-transferase kappa"/>
    <property type="match status" value="1"/>
</dbReference>
<dbReference type="GO" id="GO:0005777">
    <property type="term" value="C:peroxisome"/>
    <property type="evidence" value="ECO:0007669"/>
    <property type="project" value="TreeGrafter"/>
</dbReference>
<name>A0A0G4HMX7_9ALVE</name>
<dbReference type="GO" id="GO:0005739">
    <property type="term" value="C:mitochondrion"/>
    <property type="evidence" value="ECO:0007669"/>
    <property type="project" value="TreeGrafter"/>
</dbReference>
<comment type="catalytic activity">
    <reaction evidence="3 4">
        <text>RX + glutathione = an S-substituted glutathione + a halide anion + H(+)</text>
        <dbReference type="Rhea" id="RHEA:16437"/>
        <dbReference type="ChEBI" id="CHEBI:15378"/>
        <dbReference type="ChEBI" id="CHEBI:16042"/>
        <dbReference type="ChEBI" id="CHEBI:17792"/>
        <dbReference type="ChEBI" id="CHEBI:57925"/>
        <dbReference type="ChEBI" id="CHEBI:90779"/>
        <dbReference type="EC" id="2.5.1.18"/>
    </reaction>
</comment>
<dbReference type="InterPro" id="IPR014440">
    <property type="entry name" value="HCCAis_GSTk"/>
</dbReference>
<sequence>MPPRTTVIDFFYDIGSMYSYFALEALRRYCFGGHPQWNSVKLRLRPFLLGGVFKATGNQPPISVPARAPYLMKDIQRNAFYGDLKINMPPEFPSNTVKAMRLLTSVAMEGNEGKLMDASVAIFRAYWEKEADIKDPKQLQEALISLGGFAAQEAKRHTARIDDSEVKNRLKEETQEAVERGAFGAPSIFVPASAFSPQVAAVAGVQSESPDEEKPPGEMFFGSDRLPVMAHMLGLPWEGPAGPRSLGARL</sequence>
<organism evidence="7">
    <name type="scientific">Chromera velia CCMP2878</name>
    <dbReference type="NCBI Taxonomy" id="1169474"/>
    <lineage>
        <taxon>Eukaryota</taxon>
        <taxon>Sar</taxon>
        <taxon>Alveolata</taxon>
        <taxon>Colpodellida</taxon>
        <taxon>Chromeraceae</taxon>
        <taxon>Chromera</taxon>
    </lineage>
</organism>
<comment type="similarity">
    <text evidence="1 4">Belongs to the GST superfamily. Kappa family.</text>
</comment>
<keyword evidence="2 4" id="KW-0808">Transferase</keyword>
<dbReference type="InterPro" id="IPR051924">
    <property type="entry name" value="GST_Kappa/NadH"/>
</dbReference>
<evidence type="ECO:0000256" key="2">
    <source>
        <dbReference type="ARBA" id="ARBA00022679"/>
    </source>
</evidence>
<feature type="domain" description="DSBA-like thioredoxin" evidence="6">
    <location>
        <begin position="7"/>
        <end position="232"/>
    </location>
</feature>
<dbReference type="Gene3D" id="3.40.30.10">
    <property type="entry name" value="Glutaredoxin"/>
    <property type="match status" value="1"/>
</dbReference>
<evidence type="ECO:0000259" key="6">
    <source>
        <dbReference type="Pfam" id="PF01323"/>
    </source>
</evidence>
<dbReference type="PANTHER" id="PTHR42943">
    <property type="entry name" value="GLUTATHIONE S-TRANSFERASE KAPPA"/>
    <property type="match status" value="1"/>
</dbReference>
<dbReference type="AlphaFoldDB" id="A0A0G4HMX7"/>
<dbReference type="Pfam" id="PF01323">
    <property type="entry name" value="DSBA"/>
    <property type="match status" value="1"/>
</dbReference>
<dbReference type="PANTHER" id="PTHR42943:SF2">
    <property type="entry name" value="GLUTATHIONE S-TRANSFERASE KAPPA 1"/>
    <property type="match status" value="1"/>
</dbReference>
<accession>A0A0G4HMX7</accession>
<dbReference type="GO" id="GO:0004602">
    <property type="term" value="F:glutathione peroxidase activity"/>
    <property type="evidence" value="ECO:0007669"/>
    <property type="project" value="TreeGrafter"/>
</dbReference>
<dbReference type="GO" id="GO:0004364">
    <property type="term" value="F:glutathione transferase activity"/>
    <property type="evidence" value="ECO:0007669"/>
    <property type="project" value="UniProtKB-UniRule"/>
</dbReference>